<accession>A0A918BWA7</accession>
<protein>
    <submittedName>
        <fullName evidence="1">Uncharacterized protein</fullName>
    </submittedName>
</protein>
<sequence length="149" mass="17114">MIDEVRDTSICLAQQGKYSVWGDFEYISIKYIDGRIWQIGSMYGDPQAALITWDERYAVIIGCGVMICDLQRFGERVRDSLTWEKSPVVHLMADPENIWWFSAVEQVLQDDVRSELRIATDLKDEHVGIYSLNPATFEFKPVPLGQPLP</sequence>
<keyword evidence="2" id="KW-1185">Reference proteome</keyword>
<dbReference type="RefSeq" id="WP_189087875.1">
    <property type="nucleotide sequence ID" value="NZ_BMQL01000001.1"/>
</dbReference>
<gene>
    <name evidence="1" type="ORF">GCM10008957_04890</name>
</gene>
<dbReference type="EMBL" id="BMQL01000001">
    <property type="protein sequence ID" value="GGQ95471.1"/>
    <property type="molecule type" value="Genomic_DNA"/>
</dbReference>
<comment type="caution">
    <text evidence="1">The sequence shown here is derived from an EMBL/GenBank/DDBJ whole genome shotgun (WGS) entry which is preliminary data.</text>
</comment>
<organism evidence="1 2">
    <name type="scientific">Deinococcus ruber</name>
    <dbReference type="NCBI Taxonomy" id="1848197"/>
    <lineage>
        <taxon>Bacteria</taxon>
        <taxon>Thermotogati</taxon>
        <taxon>Deinococcota</taxon>
        <taxon>Deinococci</taxon>
        <taxon>Deinococcales</taxon>
        <taxon>Deinococcaceae</taxon>
        <taxon>Deinococcus</taxon>
    </lineage>
</organism>
<reference evidence="1" key="1">
    <citation type="journal article" date="2014" name="Int. J. Syst. Evol. Microbiol.">
        <title>Complete genome sequence of Corynebacterium casei LMG S-19264T (=DSM 44701T), isolated from a smear-ripened cheese.</title>
        <authorList>
            <consortium name="US DOE Joint Genome Institute (JGI-PGF)"/>
            <person name="Walter F."/>
            <person name="Albersmeier A."/>
            <person name="Kalinowski J."/>
            <person name="Ruckert C."/>
        </authorList>
    </citation>
    <scope>NUCLEOTIDE SEQUENCE</scope>
    <source>
        <strain evidence="1">JCM 31311</strain>
    </source>
</reference>
<dbReference type="Proteomes" id="UP000603865">
    <property type="component" value="Unassembled WGS sequence"/>
</dbReference>
<dbReference type="AlphaFoldDB" id="A0A918BWA7"/>
<proteinExistence type="predicted"/>
<name>A0A918BWA7_9DEIO</name>
<reference evidence="1" key="2">
    <citation type="submission" date="2020-09" db="EMBL/GenBank/DDBJ databases">
        <authorList>
            <person name="Sun Q."/>
            <person name="Ohkuma M."/>
        </authorList>
    </citation>
    <scope>NUCLEOTIDE SEQUENCE</scope>
    <source>
        <strain evidence="1">JCM 31311</strain>
    </source>
</reference>
<evidence type="ECO:0000313" key="1">
    <source>
        <dbReference type="EMBL" id="GGQ95471.1"/>
    </source>
</evidence>
<evidence type="ECO:0000313" key="2">
    <source>
        <dbReference type="Proteomes" id="UP000603865"/>
    </source>
</evidence>